<dbReference type="PANTHER" id="PTHR12161:SF60">
    <property type="entry name" value="REGULATOR OF VPS4 ACTIVITY IN THE MVB PATHWAY PROTEIN"/>
    <property type="match status" value="1"/>
</dbReference>
<evidence type="ECO:0008006" key="5">
    <source>
        <dbReference type="Google" id="ProtNLM"/>
    </source>
</evidence>
<dbReference type="Proteomes" id="UP000886885">
    <property type="component" value="Chromosome 3D"/>
</dbReference>
<proteinExistence type="inferred from homology"/>
<feature type="compositionally biased region" description="Basic and acidic residues" evidence="2">
    <location>
        <begin position="251"/>
        <end position="271"/>
    </location>
</feature>
<accession>A0A8X8D6V8</accession>
<sequence length="576" mass="65953">MCQHPPANLTQLRLWQEATFLANYNDSGNGNDLESHHFLPSQPLASRGLVDGFTDKLLVEIKMFDRLTRSKFYTKCKTSVKITKTRLEAVKKKKNSVIKHLKNDMADLIRTDHAYKAFCRAEGLLAEQNMIIYYNFIEQLCDCISSNLSLMNKQKECPEECKEAVQSLIYAAARFSEFPELRDLRSEFINRYGPPREALVNKEFVDMLTSKSITEEMKLQLMHDIAQEFSIEWNSKSLEQKLFEPPPPQQDQHRHEHNDEYEPKKSKDDAFTKSNSLNDDDDGYKWVKNKDDACTKRDSHDLANKVHDKREHTFQERDDERIFTYRGRKNVSDEKYKLQSSSEDEVFSVSRRDRTDQDSLLASSSSVGSVSEDEVDSKKPIPYRFIPPPYRRATIEKESKIEETPQLNDKIAAEEANHPDDSIKETKPKPRSVRRRPLKPQPGHESFGSIERPSLKPPPGRERVGSIESDESARTKSGTMKQEEPRRGSRILKTDDDDERDEDDAAKTSRLRSVISELTLPTGRTSSRREPGAPTGATTRLGRAVSAEPDIMTGRLSPNLPDYDELAARIAALKGR</sequence>
<evidence type="ECO:0000256" key="1">
    <source>
        <dbReference type="ARBA" id="ARBA00005536"/>
    </source>
</evidence>
<feature type="compositionally biased region" description="Acidic residues" evidence="2">
    <location>
        <begin position="495"/>
        <end position="504"/>
    </location>
</feature>
<comment type="similarity">
    <text evidence="1">Belongs to the IST1 family.</text>
</comment>
<feature type="region of interest" description="Disordered" evidence="2">
    <location>
        <begin position="332"/>
        <end position="543"/>
    </location>
</feature>
<protein>
    <recommendedName>
        <fullName evidence="5">Regulator of Vps4 activity in the MVB pathway protein</fullName>
    </recommendedName>
</protein>
<evidence type="ECO:0000313" key="3">
    <source>
        <dbReference type="EMBL" id="KAG6780474.1"/>
    </source>
</evidence>
<dbReference type="GO" id="GO:0015031">
    <property type="term" value="P:protein transport"/>
    <property type="evidence" value="ECO:0007669"/>
    <property type="project" value="InterPro"/>
</dbReference>
<dbReference type="FunFam" id="1.20.1260.60:FF:000002">
    <property type="entry name" value="Vacuolar protein sorting-associated protein IST1"/>
    <property type="match status" value="1"/>
</dbReference>
<feature type="compositionally biased region" description="Basic and acidic residues" evidence="2">
    <location>
        <begin position="411"/>
        <end position="428"/>
    </location>
</feature>
<name>A0A8X8D6V8_POPTO</name>
<reference evidence="3" key="1">
    <citation type="journal article" date="2020" name="bioRxiv">
        <title>Hybrid origin of Populus tomentosa Carr. identified through genome sequencing and phylogenomic analysis.</title>
        <authorList>
            <person name="An X."/>
            <person name="Gao K."/>
            <person name="Chen Z."/>
            <person name="Li J."/>
            <person name="Yang X."/>
            <person name="Yang X."/>
            <person name="Zhou J."/>
            <person name="Guo T."/>
            <person name="Zhao T."/>
            <person name="Huang S."/>
            <person name="Miao D."/>
            <person name="Khan W.U."/>
            <person name="Rao P."/>
            <person name="Ye M."/>
            <person name="Lei B."/>
            <person name="Liao W."/>
            <person name="Wang J."/>
            <person name="Ji L."/>
            <person name="Li Y."/>
            <person name="Guo B."/>
            <person name="Mustafa N.S."/>
            <person name="Li S."/>
            <person name="Yun Q."/>
            <person name="Keller S.R."/>
            <person name="Mao J."/>
            <person name="Zhang R."/>
            <person name="Strauss S.H."/>
        </authorList>
    </citation>
    <scope>NUCLEOTIDE SEQUENCE</scope>
    <source>
        <strain evidence="3">GM15</strain>
        <tissue evidence="3">Leaf</tissue>
    </source>
</reference>
<feature type="compositionally biased region" description="Low complexity" evidence="2">
    <location>
        <begin position="358"/>
        <end position="370"/>
    </location>
</feature>
<feature type="compositionally biased region" description="Basic residues" evidence="2">
    <location>
        <begin position="429"/>
        <end position="438"/>
    </location>
</feature>
<evidence type="ECO:0000256" key="2">
    <source>
        <dbReference type="SAM" id="MobiDB-lite"/>
    </source>
</evidence>
<dbReference type="InterPro" id="IPR005061">
    <property type="entry name" value="Ist1"/>
</dbReference>
<dbReference type="AlphaFoldDB" id="A0A8X8D6V8"/>
<evidence type="ECO:0000313" key="4">
    <source>
        <dbReference type="Proteomes" id="UP000886885"/>
    </source>
</evidence>
<dbReference type="OrthoDB" id="29853at2759"/>
<dbReference type="PANTHER" id="PTHR12161">
    <property type="entry name" value="IST1 FAMILY MEMBER"/>
    <property type="match status" value="1"/>
</dbReference>
<organism evidence="3 4">
    <name type="scientific">Populus tomentosa</name>
    <name type="common">Chinese white poplar</name>
    <dbReference type="NCBI Taxonomy" id="118781"/>
    <lineage>
        <taxon>Eukaryota</taxon>
        <taxon>Viridiplantae</taxon>
        <taxon>Streptophyta</taxon>
        <taxon>Embryophyta</taxon>
        <taxon>Tracheophyta</taxon>
        <taxon>Spermatophyta</taxon>
        <taxon>Magnoliopsida</taxon>
        <taxon>eudicotyledons</taxon>
        <taxon>Gunneridae</taxon>
        <taxon>Pentapetalae</taxon>
        <taxon>rosids</taxon>
        <taxon>fabids</taxon>
        <taxon>Malpighiales</taxon>
        <taxon>Salicaceae</taxon>
        <taxon>Saliceae</taxon>
        <taxon>Populus</taxon>
    </lineage>
</organism>
<dbReference type="EMBL" id="JAAWWB010000006">
    <property type="protein sequence ID" value="KAG6780474.1"/>
    <property type="molecule type" value="Genomic_DNA"/>
</dbReference>
<keyword evidence="4" id="KW-1185">Reference proteome</keyword>
<comment type="caution">
    <text evidence="3">The sequence shown here is derived from an EMBL/GenBank/DDBJ whole genome shotgun (WGS) entry which is preliminary data.</text>
</comment>
<feature type="region of interest" description="Disordered" evidence="2">
    <location>
        <begin position="241"/>
        <end position="285"/>
    </location>
</feature>
<feature type="compositionally biased region" description="Basic and acidic residues" evidence="2">
    <location>
        <begin position="393"/>
        <end position="403"/>
    </location>
</feature>
<dbReference type="Pfam" id="PF03398">
    <property type="entry name" value="Ist1"/>
    <property type="match status" value="1"/>
</dbReference>
<gene>
    <name evidence="3" type="ORF">POTOM_013334</name>
</gene>